<dbReference type="Proteomes" id="UP000540266">
    <property type="component" value="Chromosome"/>
</dbReference>
<reference evidence="3 5" key="2">
    <citation type="submission" date="2020-11" db="EMBL/GenBank/DDBJ databases">
        <title>Indigenous Rhizobia Nodulating Common beans in Western Kenya.</title>
        <authorList>
            <person name="Wekesa C.S."/>
            <person name="Oelmueller R."/>
            <person name="Furch A.C."/>
        </authorList>
    </citation>
    <scope>NUCLEOTIDE SEQUENCE [LARGE SCALE GENOMIC DNA]</scope>
    <source>
        <strain evidence="5">BS3</strain>
        <strain evidence="3">S3</strain>
    </source>
</reference>
<dbReference type="Proteomes" id="UP000078551">
    <property type="component" value="Chromosome"/>
</dbReference>
<feature type="transmembrane region" description="Helical" evidence="1">
    <location>
        <begin position="131"/>
        <end position="153"/>
    </location>
</feature>
<dbReference type="RefSeq" id="WP_064822853.1">
    <property type="nucleotide sequence ID" value="NZ_CP013532.1"/>
</dbReference>
<protein>
    <submittedName>
        <fullName evidence="3">DedA family protein</fullName>
    </submittedName>
    <submittedName>
        <fullName evidence="2">SNARE associated domain-containing protein</fullName>
    </submittedName>
</protein>
<accession>A0A192THR7</accession>
<dbReference type="PANTHER" id="PTHR42709:SF11">
    <property type="entry name" value="DEDA FAMILY PROTEIN"/>
    <property type="match status" value="1"/>
</dbReference>
<evidence type="ECO:0000256" key="1">
    <source>
        <dbReference type="SAM" id="Phobius"/>
    </source>
</evidence>
<feature type="transmembrane region" description="Helical" evidence="1">
    <location>
        <begin position="55"/>
        <end position="78"/>
    </location>
</feature>
<dbReference type="AlphaFoldDB" id="A0A192THR7"/>
<feature type="transmembrane region" description="Helical" evidence="1">
    <location>
        <begin position="173"/>
        <end position="191"/>
    </location>
</feature>
<dbReference type="EMBL" id="CP064931">
    <property type="protein sequence ID" value="QPK08956.1"/>
    <property type="molecule type" value="Genomic_DNA"/>
</dbReference>
<reference evidence="2 4" key="1">
    <citation type="submission" date="2015-11" db="EMBL/GenBank/DDBJ databases">
        <title>The limits of bacterial species coexistence and the symbiotic plasmid transference in sympatric Rhizobium populations.</title>
        <authorList>
            <person name="Perez-Carrascal O.M."/>
            <person name="VanInsberghe D."/>
            <person name="Juarez S."/>
            <person name="Polz M.F."/>
            <person name="Vinuesa P."/>
            <person name="Gonzalez V."/>
        </authorList>
    </citation>
    <scope>NUCLEOTIDE SEQUENCE [LARGE SCALE GENOMIC DNA]</scope>
    <source>
        <strain evidence="2 4">N771</strain>
    </source>
</reference>
<dbReference type="EMBL" id="CP013568">
    <property type="protein sequence ID" value="ANL86653.1"/>
    <property type="molecule type" value="Genomic_DNA"/>
</dbReference>
<gene>
    <name evidence="2" type="ORF">AMC81_CH03935</name>
    <name evidence="3" type="ORF">HER27_021440</name>
</gene>
<feature type="transmembrane region" description="Helical" evidence="1">
    <location>
        <begin position="20"/>
        <end position="43"/>
    </location>
</feature>
<keyword evidence="4" id="KW-1185">Reference proteome</keyword>
<proteinExistence type="predicted"/>
<name>A0A192THR7_9HYPH</name>
<dbReference type="InterPro" id="IPR051311">
    <property type="entry name" value="DedA_domain"/>
</dbReference>
<dbReference type="PANTHER" id="PTHR42709">
    <property type="entry name" value="ALKALINE PHOSPHATASE LIKE PROTEIN"/>
    <property type="match status" value="1"/>
</dbReference>
<sequence length="196" mass="21784">MLRRLYDWTMSLAARKSAEVWLAVIAFVESSVFLVPADVLFLPMALAKPERSYRYALIATVASVLGGIAGWALGHYAYEAVARPVLEFYGKLDAFEQMKAYVTYEWILLLLVTSGLAHLPPIKIVTILSGVINVNLGLFMVSAIIARGARFLFLAWLLRRYGEPIRDFIEKRLGQLVGIGAAAAIVLYVGYRSFAH</sequence>
<dbReference type="STRING" id="396.AMC85_CH03965"/>
<keyword evidence="1" id="KW-0472">Membrane</keyword>
<dbReference type="GeneID" id="45959216"/>
<keyword evidence="1" id="KW-1133">Transmembrane helix</keyword>
<evidence type="ECO:0000313" key="3">
    <source>
        <dbReference type="EMBL" id="QPK08956.1"/>
    </source>
</evidence>
<keyword evidence="1" id="KW-0812">Transmembrane</keyword>
<evidence type="ECO:0000313" key="4">
    <source>
        <dbReference type="Proteomes" id="UP000078551"/>
    </source>
</evidence>
<evidence type="ECO:0000313" key="2">
    <source>
        <dbReference type="EMBL" id="ANL86653.1"/>
    </source>
</evidence>
<feature type="transmembrane region" description="Helical" evidence="1">
    <location>
        <begin position="98"/>
        <end position="119"/>
    </location>
</feature>
<evidence type="ECO:0000313" key="5">
    <source>
        <dbReference type="Proteomes" id="UP000540266"/>
    </source>
</evidence>
<organism evidence="3 5">
    <name type="scientific">Rhizobium phaseoli</name>
    <dbReference type="NCBI Taxonomy" id="396"/>
    <lineage>
        <taxon>Bacteria</taxon>
        <taxon>Pseudomonadati</taxon>
        <taxon>Pseudomonadota</taxon>
        <taxon>Alphaproteobacteria</taxon>
        <taxon>Hyphomicrobiales</taxon>
        <taxon>Rhizobiaceae</taxon>
        <taxon>Rhizobium/Agrobacterium group</taxon>
        <taxon>Rhizobium</taxon>
    </lineage>
</organism>
<dbReference type="GO" id="GO:0005886">
    <property type="term" value="C:plasma membrane"/>
    <property type="evidence" value="ECO:0007669"/>
    <property type="project" value="TreeGrafter"/>
</dbReference>